<feature type="transmembrane region" description="Helical" evidence="6">
    <location>
        <begin position="295"/>
        <end position="321"/>
    </location>
</feature>
<name>A0A9Q9CG59_9FIRM</name>
<dbReference type="Proteomes" id="UP001058072">
    <property type="component" value="Chromosome"/>
</dbReference>
<dbReference type="PROSITE" id="PS00428">
    <property type="entry name" value="FTSW_RODA_SPOVE"/>
    <property type="match status" value="1"/>
</dbReference>
<dbReference type="GO" id="GO:0032153">
    <property type="term" value="C:cell division site"/>
    <property type="evidence" value="ECO:0007669"/>
    <property type="project" value="TreeGrafter"/>
</dbReference>
<feature type="transmembrane region" description="Helical" evidence="6">
    <location>
        <begin position="333"/>
        <end position="351"/>
    </location>
</feature>
<proteinExistence type="predicted"/>
<dbReference type="AlphaFoldDB" id="A0A9Q9CG59"/>
<dbReference type="Pfam" id="PF01098">
    <property type="entry name" value="FTSW_RODA_SPOVE"/>
    <property type="match status" value="1"/>
</dbReference>
<dbReference type="Proteomes" id="UP001058016">
    <property type="component" value="Chromosome"/>
</dbReference>
<dbReference type="InterPro" id="IPR001182">
    <property type="entry name" value="FtsW/RodA"/>
</dbReference>
<reference evidence="8 9" key="1">
    <citation type="submission" date="2021-03" db="EMBL/GenBank/DDBJ databases">
        <title>Comparative Genomics and Metabolomics in the genus Turicibacter.</title>
        <authorList>
            <person name="Maki J."/>
            <person name="Looft T."/>
        </authorList>
    </citation>
    <scope>NUCLEOTIDE SEQUENCE</scope>
    <source>
        <strain evidence="8">ISU324</strain>
        <strain evidence="7 9">MMM721</strain>
    </source>
</reference>
<evidence type="ECO:0000256" key="2">
    <source>
        <dbReference type="ARBA" id="ARBA00022692"/>
    </source>
</evidence>
<evidence type="ECO:0000256" key="1">
    <source>
        <dbReference type="ARBA" id="ARBA00004141"/>
    </source>
</evidence>
<keyword evidence="3" id="KW-0133">Cell shape</keyword>
<evidence type="ECO:0000256" key="4">
    <source>
        <dbReference type="ARBA" id="ARBA00022989"/>
    </source>
</evidence>
<protein>
    <submittedName>
        <fullName evidence="8">FtsW/RodA/SpoVE family cell cycle protein</fullName>
    </submittedName>
</protein>
<feature type="transmembrane region" description="Helical" evidence="6">
    <location>
        <begin position="80"/>
        <end position="96"/>
    </location>
</feature>
<evidence type="ECO:0000313" key="7">
    <source>
        <dbReference type="EMBL" id="UUF06816.1"/>
    </source>
</evidence>
<organism evidence="8 10">
    <name type="scientific">Turicibacter bilis</name>
    <dbReference type="NCBI Taxonomy" id="2735723"/>
    <lineage>
        <taxon>Bacteria</taxon>
        <taxon>Bacillati</taxon>
        <taxon>Bacillota</taxon>
        <taxon>Erysipelotrichia</taxon>
        <taxon>Erysipelotrichales</taxon>
        <taxon>Turicibacteraceae</taxon>
        <taxon>Turicibacter</taxon>
    </lineage>
</organism>
<feature type="transmembrane region" description="Helical" evidence="6">
    <location>
        <begin position="371"/>
        <end position="393"/>
    </location>
</feature>
<evidence type="ECO:0000313" key="8">
    <source>
        <dbReference type="EMBL" id="UUF08040.1"/>
    </source>
</evidence>
<dbReference type="InterPro" id="IPR018365">
    <property type="entry name" value="Cell_cycle_FtsW-rel_CS"/>
</dbReference>
<keyword evidence="9" id="KW-1185">Reference proteome</keyword>
<accession>A0A9Q9CG59</accession>
<feature type="transmembrane region" description="Helical" evidence="6">
    <location>
        <begin position="12"/>
        <end position="35"/>
    </location>
</feature>
<dbReference type="GO" id="GO:0005886">
    <property type="term" value="C:plasma membrane"/>
    <property type="evidence" value="ECO:0007669"/>
    <property type="project" value="TreeGrafter"/>
</dbReference>
<evidence type="ECO:0000256" key="3">
    <source>
        <dbReference type="ARBA" id="ARBA00022960"/>
    </source>
</evidence>
<feature type="transmembrane region" description="Helical" evidence="6">
    <location>
        <begin position="185"/>
        <end position="203"/>
    </location>
</feature>
<feature type="transmembrane region" description="Helical" evidence="6">
    <location>
        <begin position="208"/>
        <end position="229"/>
    </location>
</feature>
<comment type="subcellular location">
    <subcellularLocation>
        <location evidence="1">Membrane</location>
        <topology evidence="1">Multi-pass membrane protein</topology>
    </subcellularLocation>
</comment>
<dbReference type="PANTHER" id="PTHR30474:SF1">
    <property type="entry name" value="PEPTIDOGLYCAN GLYCOSYLTRANSFERASE MRDB"/>
    <property type="match status" value="1"/>
</dbReference>
<feature type="transmembrane region" description="Helical" evidence="6">
    <location>
        <begin position="55"/>
        <end position="73"/>
    </location>
</feature>
<keyword evidence="2 6" id="KW-0812">Transmembrane</keyword>
<keyword evidence="5 6" id="KW-0472">Membrane</keyword>
<dbReference type="GO" id="GO:0015648">
    <property type="term" value="F:lipid-linked peptidoglycan transporter activity"/>
    <property type="evidence" value="ECO:0007669"/>
    <property type="project" value="TreeGrafter"/>
</dbReference>
<keyword evidence="4 6" id="KW-1133">Transmembrane helix</keyword>
<evidence type="ECO:0000313" key="10">
    <source>
        <dbReference type="Proteomes" id="UP001058072"/>
    </source>
</evidence>
<evidence type="ECO:0000256" key="5">
    <source>
        <dbReference type="ARBA" id="ARBA00023136"/>
    </source>
</evidence>
<dbReference type="GO" id="GO:0051301">
    <property type="term" value="P:cell division"/>
    <property type="evidence" value="ECO:0007669"/>
    <property type="project" value="InterPro"/>
</dbReference>
<dbReference type="EMBL" id="CP071249">
    <property type="protein sequence ID" value="UUF06816.1"/>
    <property type="molecule type" value="Genomic_DNA"/>
</dbReference>
<dbReference type="RefSeq" id="WP_055242069.1">
    <property type="nucleotide sequence ID" value="NZ_CP071249.1"/>
</dbReference>
<sequence>MRTILNKFRILLYNPIIVYLILIIGIGIVAIQSAIPLAKINYPNLPANYATKQLMFVSLGAFVAILVVIIGVDRIRALRWWIYGFWMIPLLGLFIYKKFHIPIPLVKEATNGAVSWYNLPGIGTIQPSEFMKIGIVLVVADIIQTHNERYPHLTRTFKTDLHLLVKIMAAVLPPAFLIFEQPDSGITMIILFFVALMIFASGIQWRYILTVGGFVAVIVTLFILLVGVFPEFLTETLKIDLYKLSRFSGWFDPFGTMGNEGMQLAKGLLAIGSGNLIGNGFQSSLVYFPEAHTDFIFAVIGMDFGLIGTLITVILCGLFDYEILNTATLNRGHYNSYVCIGIFGMLFFQQIENIGMTIGLLPITGVTLPFVSYGGSSSLSYMILFGLVLASYIEGIKIKHNEVDYHERTLYLKTKAYIKDNVKFDD</sequence>
<dbReference type="EMBL" id="CP071250">
    <property type="protein sequence ID" value="UUF08040.1"/>
    <property type="molecule type" value="Genomic_DNA"/>
</dbReference>
<dbReference type="GO" id="GO:0008360">
    <property type="term" value="P:regulation of cell shape"/>
    <property type="evidence" value="ECO:0007669"/>
    <property type="project" value="UniProtKB-KW"/>
</dbReference>
<dbReference type="PANTHER" id="PTHR30474">
    <property type="entry name" value="CELL CYCLE PROTEIN"/>
    <property type="match status" value="1"/>
</dbReference>
<evidence type="ECO:0000313" key="9">
    <source>
        <dbReference type="Proteomes" id="UP001058016"/>
    </source>
</evidence>
<gene>
    <name evidence="7" type="ORF">J0J69_04335</name>
    <name evidence="8" type="ORF">J0J70_10515</name>
</gene>
<evidence type="ECO:0000256" key="6">
    <source>
        <dbReference type="SAM" id="Phobius"/>
    </source>
</evidence>